<comment type="caution">
    <text evidence="4">The sequence shown here is derived from an EMBL/GenBank/DDBJ whole genome shotgun (WGS) entry which is preliminary data.</text>
</comment>
<dbReference type="Gene3D" id="1.20.58.300">
    <property type="entry name" value="FlgN-like"/>
    <property type="match status" value="1"/>
</dbReference>
<keyword evidence="3" id="KW-1005">Bacterial flagellum biogenesis</keyword>
<organism evidence="4 5">
    <name type="scientific">Shewanella electrodiphila</name>
    <dbReference type="NCBI Taxonomy" id="934143"/>
    <lineage>
        <taxon>Bacteria</taxon>
        <taxon>Pseudomonadati</taxon>
        <taxon>Pseudomonadota</taxon>
        <taxon>Gammaproteobacteria</taxon>
        <taxon>Alteromonadales</taxon>
        <taxon>Shewanellaceae</taxon>
        <taxon>Shewanella</taxon>
    </lineage>
</organism>
<proteinExistence type="inferred from homology"/>
<keyword evidence="4" id="KW-0966">Cell projection</keyword>
<keyword evidence="4" id="KW-0969">Cilium</keyword>
<comment type="similarity">
    <text evidence="2">Belongs to the FlgN family.</text>
</comment>
<dbReference type="Proteomes" id="UP001202134">
    <property type="component" value="Unassembled WGS sequence"/>
</dbReference>
<gene>
    <name evidence="4" type="ORF">L2737_05590</name>
</gene>
<dbReference type="SUPFAM" id="SSF140566">
    <property type="entry name" value="FlgN-like"/>
    <property type="match status" value="1"/>
</dbReference>
<accession>A0ABT0KM26</accession>
<keyword evidence="5" id="KW-1185">Reference proteome</keyword>
<sequence length="141" mass="15602">MNELLQLLSFQHGTLSSLKKLVSAEKQALTDQDADTLLALAREKVTCLNNLQQNDQKLANHPDKELLSTDTVLIQKVEEAKVILEECKDINNQNASLIELNIASLNRFSQAMQMSRNATSLTYNDKGRTSTISSLGSNLKA</sequence>
<dbReference type="RefSeq" id="WP_102528986.1">
    <property type="nucleotide sequence ID" value="NZ_JAKIKU010000002.1"/>
</dbReference>
<reference evidence="4 5" key="1">
    <citation type="submission" date="2022-01" db="EMBL/GenBank/DDBJ databases">
        <title>Whole genome-based taxonomy of the Shewanellaceae.</title>
        <authorList>
            <person name="Martin-Rodriguez A.J."/>
        </authorList>
    </citation>
    <scope>NUCLEOTIDE SEQUENCE [LARGE SCALE GENOMIC DNA]</scope>
    <source>
        <strain evidence="4 5">DSM 24955</strain>
    </source>
</reference>
<evidence type="ECO:0000313" key="5">
    <source>
        <dbReference type="Proteomes" id="UP001202134"/>
    </source>
</evidence>
<dbReference type="InterPro" id="IPR007809">
    <property type="entry name" value="FlgN-like"/>
</dbReference>
<dbReference type="InterPro" id="IPR036679">
    <property type="entry name" value="FlgN-like_sf"/>
</dbReference>
<evidence type="ECO:0000256" key="2">
    <source>
        <dbReference type="ARBA" id="ARBA00007703"/>
    </source>
</evidence>
<dbReference type="EMBL" id="JAKIKU010000002">
    <property type="protein sequence ID" value="MCL1044798.1"/>
    <property type="molecule type" value="Genomic_DNA"/>
</dbReference>
<name>A0ABT0KM26_9GAMM</name>
<evidence type="ECO:0000256" key="3">
    <source>
        <dbReference type="ARBA" id="ARBA00022795"/>
    </source>
</evidence>
<comment type="function">
    <text evidence="1">Required for the efficient initiation of filament assembly.</text>
</comment>
<protein>
    <submittedName>
        <fullName evidence="4">Flagellar protein FlgN</fullName>
    </submittedName>
</protein>
<evidence type="ECO:0000256" key="1">
    <source>
        <dbReference type="ARBA" id="ARBA00002397"/>
    </source>
</evidence>
<keyword evidence="4" id="KW-0282">Flagellum</keyword>
<dbReference type="Pfam" id="PF05130">
    <property type="entry name" value="FlgN"/>
    <property type="match status" value="1"/>
</dbReference>
<evidence type="ECO:0000313" key="4">
    <source>
        <dbReference type="EMBL" id="MCL1044798.1"/>
    </source>
</evidence>